<dbReference type="RefSeq" id="WP_117960047.1">
    <property type="nucleotide sequence ID" value="NZ_JAJEQF010000051.1"/>
</dbReference>
<feature type="compositionally biased region" description="Basic and acidic residues" evidence="1">
    <location>
        <begin position="45"/>
        <end position="57"/>
    </location>
</feature>
<dbReference type="EMBL" id="JAJEQF010000051">
    <property type="protein sequence ID" value="MCC2168905.1"/>
    <property type="molecule type" value="Genomic_DNA"/>
</dbReference>
<reference evidence="2 3" key="1">
    <citation type="submission" date="2021-10" db="EMBL/GenBank/DDBJ databases">
        <title>Anaerobic single-cell dispensing facilitates the cultivation of human gut bacteria.</title>
        <authorList>
            <person name="Afrizal A."/>
        </authorList>
    </citation>
    <scope>NUCLEOTIDE SEQUENCE [LARGE SCALE GENOMIC DNA]</scope>
    <source>
        <strain evidence="2 3">CLA-AA-H244</strain>
    </source>
</reference>
<protein>
    <submittedName>
        <fullName evidence="2">Uncharacterized protein</fullName>
    </submittedName>
</protein>
<evidence type="ECO:0000256" key="1">
    <source>
        <dbReference type="SAM" id="MobiDB-lite"/>
    </source>
</evidence>
<proteinExistence type="predicted"/>
<gene>
    <name evidence="2" type="ORF">LKD45_14630</name>
</gene>
<keyword evidence="3" id="KW-1185">Reference proteome</keyword>
<evidence type="ECO:0000313" key="3">
    <source>
        <dbReference type="Proteomes" id="UP001199355"/>
    </source>
</evidence>
<dbReference type="AlphaFoldDB" id="A0AAE3B022"/>
<name>A0AAE3B022_9FIRM</name>
<evidence type="ECO:0000313" key="2">
    <source>
        <dbReference type="EMBL" id="MCC2168905.1"/>
    </source>
</evidence>
<sequence>MQTGAMMMKSRMTVTEALKERELLKKRITKKIGQLGREAGTDGAFAERRSARFDASKTGRKPAQSAMSGSIGHGAVSDGTSAHCGAHLDAALQQIQDLILRYDSICSAVARSNGETWLDTSRGYMTVSEAVALRSRLNDKETADTAFEQLLTNHLESILKKQKVFSKHGQNPSGRRPALKGNVVILQNPSAGRGSAGQEKGSRADAGQLKPPQPILSAQELSKLRSLTERIQESREELLLELDTKLALSNAATWIEV</sequence>
<dbReference type="Proteomes" id="UP001199355">
    <property type="component" value="Unassembled WGS sequence"/>
</dbReference>
<feature type="region of interest" description="Disordered" evidence="1">
    <location>
        <begin position="190"/>
        <end position="214"/>
    </location>
</feature>
<comment type="caution">
    <text evidence="2">The sequence shown here is derived from an EMBL/GenBank/DDBJ whole genome shotgun (WGS) entry which is preliminary data.</text>
</comment>
<feature type="region of interest" description="Disordered" evidence="1">
    <location>
        <begin position="39"/>
        <end position="70"/>
    </location>
</feature>
<accession>A0AAE3B022</accession>
<organism evidence="2 3">
    <name type="scientific">Gallintestinimicrobium propionicum</name>
    <dbReference type="NCBI Taxonomy" id="2981770"/>
    <lineage>
        <taxon>Bacteria</taxon>
        <taxon>Bacillati</taxon>
        <taxon>Bacillota</taxon>
        <taxon>Clostridia</taxon>
        <taxon>Lachnospirales</taxon>
        <taxon>Lachnospiraceae</taxon>
        <taxon>Gallintestinimicrobium</taxon>
    </lineage>
</organism>